<evidence type="ECO:0000313" key="2">
    <source>
        <dbReference type="Proteomes" id="UP001519460"/>
    </source>
</evidence>
<gene>
    <name evidence="1" type="ORF">BaRGS_00001238</name>
</gene>
<organism evidence="1 2">
    <name type="scientific">Batillaria attramentaria</name>
    <dbReference type="NCBI Taxonomy" id="370345"/>
    <lineage>
        <taxon>Eukaryota</taxon>
        <taxon>Metazoa</taxon>
        <taxon>Spiralia</taxon>
        <taxon>Lophotrochozoa</taxon>
        <taxon>Mollusca</taxon>
        <taxon>Gastropoda</taxon>
        <taxon>Caenogastropoda</taxon>
        <taxon>Sorbeoconcha</taxon>
        <taxon>Cerithioidea</taxon>
        <taxon>Batillariidae</taxon>
        <taxon>Batillaria</taxon>
    </lineage>
</organism>
<dbReference type="Proteomes" id="UP001519460">
    <property type="component" value="Unassembled WGS sequence"/>
</dbReference>
<reference evidence="1 2" key="1">
    <citation type="journal article" date="2023" name="Sci. Data">
        <title>Genome assembly of the Korean intertidal mud-creeper Batillaria attramentaria.</title>
        <authorList>
            <person name="Patra A.K."/>
            <person name="Ho P.T."/>
            <person name="Jun S."/>
            <person name="Lee S.J."/>
            <person name="Kim Y."/>
            <person name="Won Y.J."/>
        </authorList>
    </citation>
    <scope>NUCLEOTIDE SEQUENCE [LARGE SCALE GENOMIC DNA]</scope>
    <source>
        <strain evidence="1">Wonlab-2016</strain>
    </source>
</reference>
<evidence type="ECO:0000313" key="1">
    <source>
        <dbReference type="EMBL" id="KAK7507303.1"/>
    </source>
</evidence>
<protein>
    <submittedName>
        <fullName evidence="1">Uncharacterized protein</fullName>
    </submittedName>
</protein>
<name>A0ABD0M7W3_9CAEN</name>
<keyword evidence="2" id="KW-1185">Reference proteome</keyword>
<sequence length="111" mass="12138">MGLQLTAIQIRAGNKIISSTRQEMKQAQDQIPADGSPGTNCQYAPVRQSYDLPCRVPTNCIVCKPFLFPPVFSPPDNGTSVRDIIASLIYTTGHCYTISGMRDVCNVRAMS</sequence>
<comment type="caution">
    <text evidence="1">The sequence shown here is derived from an EMBL/GenBank/DDBJ whole genome shotgun (WGS) entry which is preliminary data.</text>
</comment>
<dbReference type="EMBL" id="JACVVK020000004">
    <property type="protein sequence ID" value="KAK7507303.1"/>
    <property type="molecule type" value="Genomic_DNA"/>
</dbReference>
<dbReference type="AlphaFoldDB" id="A0ABD0M7W3"/>
<proteinExistence type="predicted"/>
<accession>A0ABD0M7W3</accession>